<name>A0ABY7VU05_9BACT</name>
<sequence length="913" mass="105371">MKTTLPSHLYLITELATTYALYKLFNKPKDVLSAFAKGSESFSAVNLRRESLNNALNFNSLEEAKKSDDLIDLSNILSAYGNDFIDINGSQIFFKQSDRDEAQTISLQLHPFLLATGKTHTLLNKNKITIQDLICFAKMIRPGLLSKDNPHKTYADNHIHLNGCHDAGTFILEICNQSFLDTGNSLRNTPLLVGSNLKPSLELEQAIHILRYSFNLINQGLIQELNINPKPQSVDNFTCIKNIINHPERDHSTSRIRSWKDNHFLMKNQSNSASDTIQILFKAVHYYHGKNPVASLFLYYNFLLSFDHELKNSTRSNSVQCRMAIRSFIISANIIRRHLVMSSQAGLSHFTDFFSSSVKNLPQEKWDYDLHAYHNVALMAGQYNTLKVSPSTFNSSNLKQHLAKYLKVTLDHKRSNPLLEKLCHQTRIGQEDQKKYSPYEDFVINYVIHFIKKSDRRKRKYISGQISDYRHLHLRNSIKKQSLKLDRFLCDPKSQKSDLLQVLIQDKSWCKKDLWQNKDIYKKQKIDLSQFLVGIDAAGNECDTPPEVFAPSIRFLRTQPKSFKTKSFSQGLKHHSKLRISMHAGEDFNHIVTGLRRIDECVKFCEMGKHDRLGHALALGINPKKWLLQQQEVLISQEEYFDNLVWLWGLCGEMSRSYPPALSFRNHYENEIFRLKESLYPNAPTTCSLSNNYGGPQRLPQDFYRAWELRKNCPSYFFHASESLSNSDIIASFSPDKNLCDTATSIYREYHYGDLSDRKTVLSFRFSASTKKPLRKKYLLVSEDELSLYEAIQDYLISKTEENGLILECCPSSNITIAGFPIENHPIFRWFPPKLNVLEDKGVFNQYNLRKSPINCCVNTDDPALFSTDLENEFILLKNAAIEFHGCSEYEAESWIELIRENGLNIFKRDMIR</sequence>
<protein>
    <recommendedName>
        <fullName evidence="3">Adenosine deaminase domain-containing protein</fullName>
    </recommendedName>
</protein>
<dbReference type="Gene3D" id="3.20.20.140">
    <property type="entry name" value="Metal-dependent hydrolases"/>
    <property type="match status" value="2"/>
</dbReference>
<dbReference type="SUPFAM" id="SSF51556">
    <property type="entry name" value="Metallo-dependent hydrolases"/>
    <property type="match status" value="1"/>
</dbReference>
<accession>A0ABY7VU05</accession>
<evidence type="ECO:0008006" key="3">
    <source>
        <dbReference type="Google" id="ProtNLM"/>
    </source>
</evidence>
<gene>
    <name evidence="1" type="ORF">PQO03_17030</name>
</gene>
<proteinExistence type="predicted"/>
<organism evidence="1 2">
    <name type="scientific">Lentisphaera profundi</name>
    <dbReference type="NCBI Taxonomy" id="1658616"/>
    <lineage>
        <taxon>Bacteria</taxon>
        <taxon>Pseudomonadati</taxon>
        <taxon>Lentisphaerota</taxon>
        <taxon>Lentisphaeria</taxon>
        <taxon>Lentisphaerales</taxon>
        <taxon>Lentisphaeraceae</taxon>
        <taxon>Lentisphaera</taxon>
    </lineage>
</organism>
<dbReference type="EMBL" id="CP117812">
    <property type="protein sequence ID" value="WDE97532.1"/>
    <property type="molecule type" value="Genomic_DNA"/>
</dbReference>
<dbReference type="PANTHER" id="PTHR11409">
    <property type="entry name" value="ADENOSINE DEAMINASE"/>
    <property type="match status" value="1"/>
</dbReference>
<dbReference type="RefSeq" id="WP_274151982.1">
    <property type="nucleotide sequence ID" value="NZ_CP117812.1"/>
</dbReference>
<evidence type="ECO:0000313" key="1">
    <source>
        <dbReference type="EMBL" id="WDE97532.1"/>
    </source>
</evidence>
<dbReference type="PANTHER" id="PTHR11409:SF43">
    <property type="entry name" value="ADENOSINE DEAMINASE"/>
    <property type="match status" value="1"/>
</dbReference>
<dbReference type="InterPro" id="IPR032466">
    <property type="entry name" value="Metal_Hydrolase"/>
</dbReference>
<reference evidence="1 2" key="1">
    <citation type="submission" date="2023-02" db="EMBL/GenBank/DDBJ databases">
        <title>Genome sequence of Lentisphaera profundi SAORIC-696.</title>
        <authorList>
            <person name="Kim e."/>
            <person name="Cho J.-C."/>
            <person name="Choi A."/>
            <person name="Kang I."/>
        </authorList>
    </citation>
    <scope>NUCLEOTIDE SEQUENCE [LARGE SCALE GENOMIC DNA]</scope>
    <source>
        <strain evidence="1 2">SAORIC-696</strain>
    </source>
</reference>
<evidence type="ECO:0000313" key="2">
    <source>
        <dbReference type="Proteomes" id="UP001214250"/>
    </source>
</evidence>
<keyword evidence="2" id="KW-1185">Reference proteome</keyword>
<dbReference type="InterPro" id="IPR006330">
    <property type="entry name" value="Ado/ade_deaminase"/>
</dbReference>
<dbReference type="Proteomes" id="UP001214250">
    <property type="component" value="Chromosome 2"/>
</dbReference>